<evidence type="ECO:0000256" key="1">
    <source>
        <dbReference type="ARBA" id="ARBA00004370"/>
    </source>
</evidence>
<keyword evidence="3 9" id="KW-0812">Transmembrane</keyword>
<sequence length="261" mass="29337">MMKKMFATVALVFASAMTFASGGSAVHLEQMAPDLHDKASLQRGMQVYTNYCAGCHEMGYARYERAANDLGIPVDLFEENMLPSGKKIGELMKNAMDGTDAKNWFGATPPDLTLEARLRGHDWVYTYLKSFYEDKTRPWGVNNTIFPSVGMPNVLEHLQGVRHMTCAQAPALDEHGKPKFDTLTGDVLTEEQCNVVVQKTAGQLSEEEFDQVAYDVTNFLVYMGEPSRLQAESLGIKVLLFIVLFGIFAYLLNKEYWREIH</sequence>
<evidence type="ECO:0000256" key="5">
    <source>
        <dbReference type="ARBA" id="ARBA00022989"/>
    </source>
</evidence>
<name>A0A0K6IJJ8_9GAMM</name>
<dbReference type="InterPro" id="IPR002326">
    <property type="entry name" value="Cyt_c1"/>
</dbReference>
<protein>
    <submittedName>
        <fullName evidence="12">Cytochrome c1</fullName>
    </submittedName>
</protein>
<dbReference type="InterPro" id="IPR036909">
    <property type="entry name" value="Cyt_c-like_dom_sf"/>
</dbReference>
<dbReference type="Proteomes" id="UP000182769">
    <property type="component" value="Unassembled WGS sequence"/>
</dbReference>
<keyword evidence="2 8" id="KW-0349">Heme</keyword>
<dbReference type="GO" id="GO:0016020">
    <property type="term" value="C:membrane"/>
    <property type="evidence" value="ECO:0007669"/>
    <property type="project" value="UniProtKB-SubCell"/>
</dbReference>
<proteinExistence type="predicted"/>
<dbReference type="Pfam" id="PF02167">
    <property type="entry name" value="Cytochrom_C1"/>
    <property type="match status" value="2"/>
</dbReference>
<feature type="binding site" description="covalent" evidence="8">
    <location>
        <position position="56"/>
    </location>
    <ligand>
        <name>heme c</name>
        <dbReference type="ChEBI" id="CHEBI:61717"/>
    </ligand>
</feature>
<dbReference type="GO" id="GO:0020037">
    <property type="term" value="F:heme binding"/>
    <property type="evidence" value="ECO:0007669"/>
    <property type="project" value="InterPro"/>
</dbReference>
<keyword evidence="6 8" id="KW-0408">Iron</keyword>
<feature type="chain" id="PRO_5005505364" evidence="10">
    <location>
        <begin position="21"/>
        <end position="261"/>
    </location>
</feature>
<keyword evidence="7 9" id="KW-0472">Membrane</keyword>
<evidence type="ECO:0000256" key="3">
    <source>
        <dbReference type="ARBA" id="ARBA00022692"/>
    </source>
</evidence>
<dbReference type="PROSITE" id="PS51007">
    <property type="entry name" value="CYTC"/>
    <property type="match status" value="1"/>
</dbReference>
<evidence type="ECO:0000313" key="12">
    <source>
        <dbReference type="EMBL" id="CUB03269.1"/>
    </source>
</evidence>
<evidence type="ECO:0000313" key="13">
    <source>
        <dbReference type="Proteomes" id="UP000182769"/>
    </source>
</evidence>
<gene>
    <name evidence="12" type="ORF">Ga0061065_103118</name>
</gene>
<organism evidence="12 13">
    <name type="scientific">Marinomonas fungiae</name>
    <dbReference type="NCBI Taxonomy" id="1137284"/>
    <lineage>
        <taxon>Bacteria</taxon>
        <taxon>Pseudomonadati</taxon>
        <taxon>Pseudomonadota</taxon>
        <taxon>Gammaproteobacteria</taxon>
        <taxon>Oceanospirillales</taxon>
        <taxon>Oceanospirillaceae</taxon>
        <taxon>Marinomonas</taxon>
    </lineage>
</organism>
<evidence type="ECO:0000256" key="10">
    <source>
        <dbReference type="SAM" id="SignalP"/>
    </source>
</evidence>
<dbReference type="EMBL" id="CYHG01000003">
    <property type="protein sequence ID" value="CUB03269.1"/>
    <property type="molecule type" value="Genomic_DNA"/>
</dbReference>
<dbReference type="SUPFAM" id="SSF46626">
    <property type="entry name" value="Cytochrome c"/>
    <property type="match status" value="1"/>
</dbReference>
<feature type="binding site" description="covalent" evidence="8">
    <location>
        <position position="55"/>
    </location>
    <ligand>
        <name>heme c</name>
        <dbReference type="ChEBI" id="CHEBI:61717"/>
    </ligand>
</feature>
<evidence type="ECO:0000259" key="11">
    <source>
        <dbReference type="PROSITE" id="PS51007"/>
    </source>
</evidence>
<evidence type="ECO:0000256" key="6">
    <source>
        <dbReference type="ARBA" id="ARBA00023004"/>
    </source>
</evidence>
<keyword evidence="13" id="KW-1185">Reference proteome</keyword>
<reference evidence="13" key="1">
    <citation type="submission" date="2015-08" db="EMBL/GenBank/DDBJ databases">
        <authorList>
            <person name="Varghese N."/>
        </authorList>
    </citation>
    <scope>NUCLEOTIDE SEQUENCE [LARGE SCALE GENOMIC DNA]</scope>
    <source>
        <strain evidence="13">JCM 18476</strain>
    </source>
</reference>
<dbReference type="PANTHER" id="PTHR10266">
    <property type="entry name" value="CYTOCHROME C1"/>
    <property type="match status" value="1"/>
</dbReference>
<feature type="domain" description="Cytochrome c" evidence="11">
    <location>
        <begin position="39"/>
        <end position="220"/>
    </location>
</feature>
<dbReference type="RefSeq" id="WP_245624647.1">
    <property type="nucleotide sequence ID" value="NZ_CYHG01000003.1"/>
</dbReference>
<feature type="binding site" description="covalent" evidence="8">
    <location>
        <position position="52"/>
    </location>
    <ligand>
        <name>heme c</name>
        <dbReference type="ChEBI" id="CHEBI:61717"/>
    </ligand>
</feature>
<evidence type="ECO:0000256" key="8">
    <source>
        <dbReference type="PIRSR" id="PIRSR602326-1"/>
    </source>
</evidence>
<keyword evidence="4 8" id="KW-0479">Metal-binding</keyword>
<feature type="signal peptide" evidence="10">
    <location>
        <begin position="1"/>
        <end position="20"/>
    </location>
</feature>
<keyword evidence="5 9" id="KW-1133">Transmembrane helix</keyword>
<evidence type="ECO:0000256" key="9">
    <source>
        <dbReference type="SAM" id="Phobius"/>
    </source>
</evidence>
<dbReference type="GO" id="GO:0046872">
    <property type="term" value="F:metal ion binding"/>
    <property type="evidence" value="ECO:0007669"/>
    <property type="project" value="UniProtKB-KW"/>
</dbReference>
<comment type="subcellular location">
    <subcellularLocation>
        <location evidence="1">Membrane</location>
    </subcellularLocation>
</comment>
<dbReference type="STRING" id="1137284.GCA_001418205_01116"/>
<accession>A0A0K6IJJ8</accession>
<dbReference type="GO" id="GO:0009055">
    <property type="term" value="F:electron transfer activity"/>
    <property type="evidence" value="ECO:0007669"/>
    <property type="project" value="InterPro"/>
</dbReference>
<dbReference type="AlphaFoldDB" id="A0A0K6IJJ8"/>
<dbReference type="PANTHER" id="PTHR10266:SF3">
    <property type="entry name" value="CYTOCHROME C1, HEME PROTEIN, MITOCHONDRIAL"/>
    <property type="match status" value="1"/>
</dbReference>
<evidence type="ECO:0000256" key="4">
    <source>
        <dbReference type="ARBA" id="ARBA00022723"/>
    </source>
</evidence>
<feature type="transmembrane region" description="Helical" evidence="9">
    <location>
        <begin position="234"/>
        <end position="252"/>
    </location>
</feature>
<evidence type="ECO:0000256" key="2">
    <source>
        <dbReference type="ARBA" id="ARBA00022617"/>
    </source>
</evidence>
<keyword evidence="10" id="KW-0732">Signal</keyword>
<evidence type="ECO:0000256" key="7">
    <source>
        <dbReference type="ARBA" id="ARBA00023136"/>
    </source>
</evidence>
<comment type="cofactor">
    <cofactor evidence="8">
        <name>heme c</name>
        <dbReference type="ChEBI" id="CHEBI:61717"/>
    </cofactor>
    <text evidence="8">Binds 1 heme c group covalently per subunit.</text>
</comment>
<dbReference type="InterPro" id="IPR009056">
    <property type="entry name" value="Cyt_c-like_dom"/>
</dbReference>
<dbReference type="Gene3D" id="1.10.760.10">
    <property type="entry name" value="Cytochrome c-like domain"/>
    <property type="match status" value="1"/>
</dbReference>